<dbReference type="GO" id="GO:0003871">
    <property type="term" value="F:5-methyltetrahydropteroyltriglutamate-homocysteine S-methyltransferase activity"/>
    <property type="evidence" value="ECO:0007669"/>
    <property type="project" value="UniProtKB-EC"/>
</dbReference>
<dbReference type="CDD" id="cd03311">
    <property type="entry name" value="CIMS_C_terminal_like"/>
    <property type="match status" value="1"/>
</dbReference>
<dbReference type="NCBIfam" id="NF005085">
    <property type="entry name" value="PRK06520.1"/>
    <property type="match status" value="1"/>
</dbReference>
<dbReference type="Pfam" id="PF01717">
    <property type="entry name" value="Meth_synt_2"/>
    <property type="match status" value="1"/>
</dbReference>
<dbReference type="GO" id="GO:0032259">
    <property type="term" value="P:methylation"/>
    <property type="evidence" value="ECO:0007669"/>
    <property type="project" value="UniProtKB-KW"/>
</dbReference>
<dbReference type="GO" id="GO:0009086">
    <property type="term" value="P:methionine biosynthetic process"/>
    <property type="evidence" value="ECO:0007669"/>
    <property type="project" value="InterPro"/>
</dbReference>
<dbReference type="EC" id="2.1.1.14" evidence="2"/>
<name>A0A4R5B5M8_9ACTN</name>
<organism evidence="2 3">
    <name type="scientific">Actinomadura darangshiensis</name>
    <dbReference type="NCBI Taxonomy" id="705336"/>
    <lineage>
        <taxon>Bacteria</taxon>
        <taxon>Bacillati</taxon>
        <taxon>Actinomycetota</taxon>
        <taxon>Actinomycetes</taxon>
        <taxon>Streptosporangiales</taxon>
        <taxon>Thermomonosporaceae</taxon>
        <taxon>Actinomadura</taxon>
    </lineage>
</organism>
<comment type="caution">
    <text evidence="2">The sequence shown here is derived from an EMBL/GenBank/DDBJ whole genome shotgun (WGS) entry which is preliminary data.</text>
</comment>
<evidence type="ECO:0000313" key="2">
    <source>
        <dbReference type="EMBL" id="TDD81548.1"/>
    </source>
</evidence>
<proteinExistence type="predicted"/>
<sequence>MPEGTTVRTAPPFRADHVGSLLRPPALLAAREDHAQGRIDAAALAAAEDAAIRDVVRMQREAGLRSATDGEFRRTSWHMDFIYRLGGIDSADEKIKVQFHSATGDIEFTTAALRVHDKVRLDDTIFADHFAFLRDAVEDGVTPKLTIPSPNMVHYRGGPAAIDPAVYPDIEEFWHDLAAAYAEQVRRLGAMGCRYLQLDDTSLAYLNDPAQRAMITERGDDAEHLHLRYIRQINAAIGGRPEGMNVTTHMCRGNFRSSWTAEGGYDFVAEALFGELDVDGFFLEFDDARSGGFEPLRFVPPGKMVVLGLVTTKRGELESKDDLKRRIDEASRFVPLEQICLSPQCGFSSTVEGNVLTAEQQAAKLRLIAETAEDVWG</sequence>
<dbReference type="AlphaFoldDB" id="A0A4R5B5M8"/>
<gene>
    <name evidence="2" type="ORF">E1293_18435</name>
</gene>
<keyword evidence="2" id="KW-0489">Methyltransferase</keyword>
<reference evidence="2 3" key="1">
    <citation type="submission" date="2019-03" db="EMBL/GenBank/DDBJ databases">
        <title>Draft genome sequences of novel Actinobacteria.</title>
        <authorList>
            <person name="Sahin N."/>
            <person name="Ay H."/>
            <person name="Saygin H."/>
        </authorList>
    </citation>
    <scope>NUCLEOTIDE SEQUENCE [LARGE SCALE GENOMIC DNA]</scope>
    <source>
        <strain evidence="2 3">DSM 45941</strain>
    </source>
</reference>
<dbReference type="GO" id="GO:0008270">
    <property type="term" value="F:zinc ion binding"/>
    <property type="evidence" value="ECO:0007669"/>
    <property type="project" value="InterPro"/>
</dbReference>
<feature type="domain" description="Cobalamin-independent methionine synthase MetE C-terminal/archaeal" evidence="1">
    <location>
        <begin position="18"/>
        <end position="353"/>
    </location>
</feature>
<dbReference type="InterPro" id="IPR002629">
    <property type="entry name" value="Met_Synth_C/arc"/>
</dbReference>
<keyword evidence="2" id="KW-0808">Transferase</keyword>
<dbReference type="PANTHER" id="PTHR43844">
    <property type="entry name" value="METHIONINE SYNTHASE"/>
    <property type="match status" value="1"/>
</dbReference>
<dbReference type="OrthoDB" id="6430685at2"/>
<dbReference type="PANTHER" id="PTHR43844:SF1">
    <property type="entry name" value="METHIONINE SYNTHASE"/>
    <property type="match status" value="1"/>
</dbReference>
<accession>A0A4R5B5M8</accession>
<evidence type="ECO:0000313" key="3">
    <source>
        <dbReference type="Proteomes" id="UP000295578"/>
    </source>
</evidence>
<dbReference type="Gene3D" id="3.20.20.210">
    <property type="match status" value="1"/>
</dbReference>
<dbReference type="RefSeq" id="WP_132198658.1">
    <property type="nucleotide sequence ID" value="NZ_SMKY01000076.1"/>
</dbReference>
<dbReference type="EMBL" id="SMKY01000076">
    <property type="protein sequence ID" value="TDD81548.1"/>
    <property type="molecule type" value="Genomic_DNA"/>
</dbReference>
<keyword evidence="3" id="KW-1185">Reference proteome</keyword>
<dbReference type="SUPFAM" id="SSF51726">
    <property type="entry name" value="UROD/MetE-like"/>
    <property type="match status" value="1"/>
</dbReference>
<dbReference type="InterPro" id="IPR038071">
    <property type="entry name" value="UROD/MetE-like_sf"/>
</dbReference>
<evidence type="ECO:0000259" key="1">
    <source>
        <dbReference type="Pfam" id="PF01717"/>
    </source>
</evidence>
<protein>
    <submittedName>
        <fullName evidence="2">5-methyltetrahydropteroyltriglutamate--homocysteine S-methyltransferase</fullName>
        <ecNumber evidence="2">2.1.1.14</ecNumber>
    </submittedName>
</protein>
<dbReference type="Proteomes" id="UP000295578">
    <property type="component" value="Unassembled WGS sequence"/>
</dbReference>